<evidence type="ECO:0000256" key="5">
    <source>
        <dbReference type="SAM" id="SignalP"/>
    </source>
</evidence>
<evidence type="ECO:0000256" key="1">
    <source>
        <dbReference type="ARBA" id="ARBA00007074"/>
    </source>
</evidence>
<dbReference type="GO" id="GO:0006508">
    <property type="term" value="P:proteolysis"/>
    <property type="evidence" value="ECO:0007669"/>
    <property type="project" value="UniProtKB-KW"/>
</dbReference>
<evidence type="ECO:0000256" key="2">
    <source>
        <dbReference type="ARBA" id="ARBA00022670"/>
    </source>
</evidence>
<keyword evidence="8" id="KW-1185">Reference proteome</keyword>
<feature type="chain" id="PRO_5013005290" description="NlpC/P60 domain-containing protein" evidence="5">
    <location>
        <begin position="46"/>
        <end position="254"/>
    </location>
</feature>
<keyword evidence="3" id="KW-0378">Hydrolase</keyword>
<dbReference type="KEGG" id="tum:CBW65_04190"/>
<dbReference type="EMBL" id="CP021434">
    <property type="protein sequence ID" value="ARU60351.1"/>
    <property type="molecule type" value="Genomic_DNA"/>
</dbReference>
<evidence type="ECO:0000259" key="6">
    <source>
        <dbReference type="Pfam" id="PF00877"/>
    </source>
</evidence>
<dbReference type="SUPFAM" id="SSF54001">
    <property type="entry name" value="Cysteine proteinases"/>
    <property type="match status" value="1"/>
</dbReference>
<organism evidence="7 8">
    <name type="scientific">Tumebacillus avium</name>
    <dbReference type="NCBI Taxonomy" id="1903704"/>
    <lineage>
        <taxon>Bacteria</taxon>
        <taxon>Bacillati</taxon>
        <taxon>Bacillota</taxon>
        <taxon>Bacilli</taxon>
        <taxon>Bacillales</taxon>
        <taxon>Alicyclobacillaceae</taxon>
        <taxon>Tumebacillus</taxon>
    </lineage>
</organism>
<evidence type="ECO:0000256" key="3">
    <source>
        <dbReference type="ARBA" id="ARBA00022801"/>
    </source>
</evidence>
<dbReference type="AlphaFoldDB" id="A0A1Y0IIM6"/>
<gene>
    <name evidence="7" type="ORF">CBW65_04190</name>
</gene>
<dbReference type="InterPro" id="IPR000064">
    <property type="entry name" value="NLP_P60_dom"/>
</dbReference>
<dbReference type="InterPro" id="IPR038765">
    <property type="entry name" value="Papain-like_cys_pep_sf"/>
</dbReference>
<dbReference type="Gene3D" id="3.90.1720.10">
    <property type="entry name" value="endopeptidase domain like (from Nostoc punctiforme)"/>
    <property type="match status" value="1"/>
</dbReference>
<name>A0A1Y0IIM6_9BACL</name>
<dbReference type="Pfam" id="PF00877">
    <property type="entry name" value="NLPC_P60"/>
    <property type="match status" value="1"/>
</dbReference>
<proteinExistence type="inferred from homology"/>
<dbReference type="GO" id="GO:0008234">
    <property type="term" value="F:cysteine-type peptidase activity"/>
    <property type="evidence" value="ECO:0007669"/>
    <property type="project" value="UniProtKB-KW"/>
</dbReference>
<dbReference type="Gene3D" id="2.30.30.40">
    <property type="entry name" value="SH3 Domains"/>
    <property type="match status" value="1"/>
</dbReference>
<feature type="signal peptide" evidence="5">
    <location>
        <begin position="1"/>
        <end position="45"/>
    </location>
</feature>
<feature type="domain" description="NlpC/P60" evidence="6">
    <location>
        <begin position="156"/>
        <end position="242"/>
    </location>
</feature>
<keyword evidence="2" id="KW-0645">Protease</keyword>
<reference evidence="8" key="1">
    <citation type="submission" date="2017-05" db="EMBL/GenBank/DDBJ databases">
        <authorList>
            <person name="Sung H."/>
        </authorList>
    </citation>
    <scope>NUCLEOTIDE SEQUENCE [LARGE SCALE GENOMIC DNA]</scope>
    <source>
        <strain evidence="8">AR23208</strain>
    </source>
</reference>
<evidence type="ECO:0000256" key="4">
    <source>
        <dbReference type="ARBA" id="ARBA00022807"/>
    </source>
</evidence>
<dbReference type="Proteomes" id="UP000195437">
    <property type="component" value="Chromosome"/>
</dbReference>
<sequence>MIYSLYNKERECLSMKKMVTYALAAVVALTAVVSVQGATMQTASAADPYAVSFSGITASAGVNVRSGPGTGYAVVGSIAGNTTVYFAGIEYGTIVNDVFLGKPDPRWYYYYENGVKRYIASAVINGLPPTSQIRPKDRAIAWAIDQVGRTDYNGWCQMFVEHAYGTSGQYASAIAASNALNTGGSLASAPIGSLVFFAPAADNGWYGHVGIYIGQNTMINGRSSVIADNIATSSYFSSRYTGWGNPPSSWPGRY</sequence>
<keyword evidence="5" id="KW-0732">Signal</keyword>
<accession>A0A1Y0IIM6</accession>
<keyword evidence="4" id="KW-0788">Thiol protease</keyword>
<comment type="similarity">
    <text evidence="1">Belongs to the peptidase C40 family.</text>
</comment>
<evidence type="ECO:0000313" key="7">
    <source>
        <dbReference type="EMBL" id="ARU60351.1"/>
    </source>
</evidence>
<protein>
    <recommendedName>
        <fullName evidence="6">NlpC/P60 domain-containing protein</fullName>
    </recommendedName>
</protein>
<evidence type="ECO:0000313" key="8">
    <source>
        <dbReference type="Proteomes" id="UP000195437"/>
    </source>
</evidence>